<dbReference type="Proteomes" id="UP001472677">
    <property type="component" value="Unassembled WGS sequence"/>
</dbReference>
<sequence>MSHRKVHSQGSVPFSWEYKPGVSKSSNLSHYDQYNITIDGPPSTSIIGDSSTNVMVRDNKVPPPPPLLNTVASQEEHFPERLEVVAR</sequence>
<dbReference type="EMBL" id="JBBPBM010002043">
    <property type="protein sequence ID" value="KAK8480477.1"/>
    <property type="molecule type" value="Genomic_DNA"/>
</dbReference>
<keyword evidence="2" id="KW-1185">Reference proteome</keyword>
<organism evidence="1 2">
    <name type="scientific">Hibiscus sabdariffa</name>
    <name type="common">roselle</name>
    <dbReference type="NCBI Taxonomy" id="183260"/>
    <lineage>
        <taxon>Eukaryota</taxon>
        <taxon>Viridiplantae</taxon>
        <taxon>Streptophyta</taxon>
        <taxon>Embryophyta</taxon>
        <taxon>Tracheophyta</taxon>
        <taxon>Spermatophyta</taxon>
        <taxon>Magnoliopsida</taxon>
        <taxon>eudicotyledons</taxon>
        <taxon>Gunneridae</taxon>
        <taxon>Pentapetalae</taxon>
        <taxon>rosids</taxon>
        <taxon>malvids</taxon>
        <taxon>Malvales</taxon>
        <taxon>Malvaceae</taxon>
        <taxon>Malvoideae</taxon>
        <taxon>Hibiscus</taxon>
    </lineage>
</organism>
<name>A0ABR1ZIV0_9ROSI</name>
<protein>
    <submittedName>
        <fullName evidence="1">Uncharacterized protein</fullName>
    </submittedName>
</protein>
<evidence type="ECO:0000313" key="1">
    <source>
        <dbReference type="EMBL" id="KAK8480477.1"/>
    </source>
</evidence>
<evidence type="ECO:0000313" key="2">
    <source>
        <dbReference type="Proteomes" id="UP001472677"/>
    </source>
</evidence>
<comment type="caution">
    <text evidence="1">The sequence shown here is derived from an EMBL/GenBank/DDBJ whole genome shotgun (WGS) entry which is preliminary data.</text>
</comment>
<reference evidence="1 2" key="1">
    <citation type="journal article" date="2024" name="G3 (Bethesda)">
        <title>Genome assembly of Hibiscus sabdariffa L. provides insights into metabolisms of medicinal natural products.</title>
        <authorList>
            <person name="Kim T."/>
        </authorList>
    </citation>
    <scope>NUCLEOTIDE SEQUENCE [LARGE SCALE GENOMIC DNA]</scope>
    <source>
        <strain evidence="1">TK-2024</strain>
        <tissue evidence="1">Old leaves</tissue>
    </source>
</reference>
<proteinExistence type="predicted"/>
<gene>
    <name evidence="1" type="ORF">V6N12_013811</name>
</gene>
<accession>A0ABR1ZIV0</accession>